<organism evidence="1 2">
    <name type="scientific">Salmonella paratyphi B (strain ATCC BAA-1250 / SPB7)</name>
    <dbReference type="NCBI Taxonomy" id="1016998"/>
    <lineage>
        <taxon>Bacteria</taxon>
        <taxon>Pseudomonadati</taxon>
        <taxon>Pseudomonadota</taxon>
        <taxon>Gammaproteobacteria</taxon>
        <taxon>Enterobacterales</taxon>
        <taxon>Enterobacteriaceae</taxon>
        <taxon>Salmonella</taxon>
    </lineage>
</organism>
<sequence>MTDPTVVIHHFGFSFHALRFLYSISSIIKNLKTALFAKS</sequence>
<gene>
    <name evidence="1" type="ordered locus">SPAB_04663</name>
</gene>
<name>A0A6C6Z8L8_SALPB</name>
<dbReference type="KEGG" id="spq:SPAB_04663"/>
<evidence type="ECO:0000313" key="1">
    <source>
        <dbReference type="EMBL" id="ABX69974.1"/>
    </source>
</evidence>
<accession>A0A6C6Z8L8</accession>
<dbReference type="EMBL" id="CP000886">
    <property type="protein sequence ID" value="ABX69974.1"/>
    <property type="molecule type" value="Genomic_DNA"/>
</dbReference>
<proteinExistence type="predicted"/>
<reference evidence="1 2" key="1">
    <citation type="submission" date="2007-11" db="EMBL/GenBank/DDBJ databases">
        <authorList>
            <consortium name="The Salmonella enterica serovar Paratyphi B Genome Sequencing Project"/>
            <person name="McClelland M."/>
            <person name="Sanderson E.K."/>
            <person name="Porwollik S."/>
            <person name="Spieth J."/>
            <person name="Clifton W.S."/>
            <person name="Fulton R."/>
            <person name="Cordes M."/>
            <person name="Wollam A."/>
            <person name="Shah N."/>
            <person name="Pepin K."/>
            <person name="Bhonagiri V."/>
            <person name="Nash W."/>
            <person name="Johnson M."/>
            <person name="Thiruvilangam P."/>
            <person name="Wilson R."/>
        </authorList>
    </citation>
    <scope>NUCLEOTIDE SEQUENCE [LARGE SCALE GENOMIC DNA]</scope>
    <source>
        <strain evidence="2">ATCC BAA-1250 / SPB7</strain>
    </source>
</reference>
<evidence type="ECO:0000313" key="2">
    <source>
        <dbReference type="Proteomes" id="UP000008556"/>
    </source>
</evidence>
<protein>
    <submittedName>
        <fullName evidence="1">Uncharacterized protein</fullName>
    </submittedName>
</protein>
<dbReference type="Proteomes" id="UP000008556">
    <property type="component" value="Chromosome"/>
</dbReference>
<dbReference type="AlphaFoldDB" id="A0A6C6Z8L8"/>